<keyword evidence="3 7" id="KW-0812">Transmembrane</keyword>
<evidence type="ECO:0000256" key="4">
    <source>
        <dbReference type="ARBA" id="ARBA00022801"/>
    </source>
</evidence>
<evidence type="ECO:0000259" key="8">
    <source>
        <dbReference type="SMART" id="SM00014"/>
    </source>
</evidence>
<feature type="domain" description="Phosphatidic acid phosphatase type 2/haloperoxidase" evidence="8">
    <location>
        <begin position="78"/>
        <end position="190"/>
    </location>
</feature>
<protein>
    <submittedName>
        <fullName evidence="9">Phosphatase PAP2 family protein</fullName>
    </submittedName>
</protein>
<gene>
    <name evidence="9" type="ORF">G3M78_08510</name>
</gene>
<feature type="transmembrane region" description="Helical" evidence="7">
    <location>
        <begin position="79"/>
        <end position="99"/>
    </location>
</feature>
<evidence type="ECO:0000256" key="1">
    <source>
        <dbReference type="ARBA" id="ARBA00004651"/>
    </source>
</evidence>
<keyword evidence="4" id="KW-0378">Hydrolase</keyword>
<evidence type="ECO:0000313" key="10">
    <source>
        <dbReference type="Proteomes" id="UP000594464"/>
    </source>
</evidence>
<dbReference type="PANTHER" id="PTHR14969">
    <property type="entry name" value="SPHINGOSINE-1-PHOSPHATE PHOSPHOHYDROLASE"/>
    <property type="match status" value="1"/>
</dbReference>
<dbReference type="InterPro" id="IPR036938">
    <property type="entry name" value="PAP2/HPO_sf"/>
</dbReference>
<keyword evidence="5 7" id="KW-1133">Transmembrane helix</keyword>
<name>A0A7T0C2M9_9BACT</name>
<dbReference type="Pfam" id="PF01569">
    <property type="entry name" value="PAP2"/>
    <property type="match status" value="1"/>
</dbReference>
<organism evidence="9 10">
    <name type="scientific">Candidatus Nitrohelix vancouverensis</name>
    <dbReference type="NCBI Taxonomy" id="2705534"/>
    <lineage>
        <taxon>Bacteria</taxon>
        <taxon>Pseudomonadati</taxon>
        <taxon>Nitrospinota/Tectimicrobiota group</taxon>
        <taxon>Nitrospinota</taxon>
        <taxon>Nitrospinia</taxon>
        <taxon>Nitrospinales</taxon>
        <taxon>Nitrospinaceae</taxon>
        <taxon>Candidatus Nitrohelix</taxon>
    </lineage>
</organism>
<dbReference type="GO" id="GO:0005886">
    <property type="term" value="C:plasma membrane"/>
    <property type="evidence" value="ECO:0007669"/>
    <property type="project" value="UniProtKB-SubCell"/>
</dbReference>
<dbReference type="PANTHER" id="PTHR14969:SF62">
    <property type="entry name" value="DECAPRENYLPHOSPHORYL-5-PHOSPHORIBOSE PHOSPHATASE RV3807C-RELATED"/>
    <property type="match status" value="1"/>
</dbReference>
<evidence type="ECO:0000256" key="7">
    <source>
        <dbReference type="SAM" id="Phobius"/>
    </source>
</evidence>
<accession>A0A7T0C2M9</accession>
<reference evidence="10" key="1">
    <citation type="submission" date="2020-02" db="EMBL/GenBank/DDBJ databases">
        <title>Genomic and physiological characterization of two novel Nitrospinaceae genera.</title>
        <authorList>
            <person name="Mueller A.J."/>
            <person name="Jung M.-Y."/>
            <person name="Strachan C.R."/>
            <person name="Herbold C.W."/>
            <person name="Kirkegaard R.H."/>
            <person name="Daims H."/>
        </authorList>
    </citation>
    <scope>NUCLEOTIDE SEQUENCE [LARGE SCALE GENOMIC DNA]</scope>
</reference>
<dbReference type="KEGG" id="nva:G3M78_08510"/>
<dbReference type="Gene3D" id="1.20.144.10">
    <property type="entry name" value="Phosphatidic acid phosphatase type 2/haloperoxidase"/>
    <property type="match status" value="1"/>
</dbReference>
<evidence type="ECO:0000256" key="6">
    <source>
        <dbReference type="ARBA" id="ARBA00023136"/>
    </source>
</evidence>
<keyword evidence="2" id="KW-1003">Cell membrane</keyword>
<dbReference type="SMART" id="SM00014">
    <property type="entry name" value="acidPPc"/>
    <property type="match status" value="1"/>
</dbReference>
<dbReference type="SUPFAM" id="SSF48317">
    <property type="entry name" value="Acid phosphatase/Vanadium-dependent haloperoxidase"/>
    <property type="match status" value="1"/>
</dbReference>
<comment type="subcellular location">
    <subcellularLocation>
        <location evidence="1">Cell membrane</location>
        <topology evidence="1">Multi-pass membrane protein</topology>
    </subcellularLocation>
</comment>
<dbReference type="Proteomes" id="UP000594464">
    <property type="component" value="Chromosome"/>
</dbReference>
<dbReference type="AlphaFoldDB" id="A0A7T0C2M9"/>
<evidence type="ECO:0000256" key="3">
    <source>
        <dbReference type="ARBA" id="ARBA00022692"/>
    </source>
</evidence>
<keyword evidence="6 7" id="KW-0472">Membrane</keyword>
<evidence type="ECO:0000256" key="5">
    <source>
        <dbReference type="ARBA" id="ARBA00022989"/>
    </source>
</evidence>
<dbReference type="InterPro" id="IPR000326">
    <property type="entry name" value="PAP2/HPO"/>
</dbReference>
<evidence type="ECO:0000313" key="9">
    <source>
        <dbReference type="EMBL" id="QPJ65429.1"/>
    </source>
</evidence>
<proteinExistence type="predicted"/>
<dbReference type="EMBL" id="CP048620">
    <property type="protein sequence ID" value="QPJ65429.1"/>
    <property type="molecule type" value="Genomic_DNA"/>
</dbReference>
<sequence>MGLTHKVKPSEDRASDKVLFYMISLYDIDVYLIDWVHTHFQSRLWIKFMEFVSIKQNFAIPGLIVAILILWVYRWRGALFLVAGGIAIGLNDAISHHVFKEGIGRLRPCHVLPQLQHVVNCSNSFSFPSNHASNTFAFAMLGTLCFRNWVLLVYCIALIVGYSRVFLGVHYPSDILGGAAFGSLMGYLGYLLYRQGLQRFRV</sequence>
<feature type="transmembrane region" description="Helical" evidence="7">
    <location>
        <begin position="149"/>
        <end position="169"/>
    </location>
</feature>
<dbReference type="GO" id="GO:0016787">
    <property type="term" value="F:hydrolase activity"/>
    <property type="evidence" value="ECO:0007669"/>
    <property type="project" value="UniProtKB-KW"/>
</dbReference>
<feature type="transmembrane region" description="Helical" evidence="7">
    <location>
        <begin position="175"/>
        <end position="193"/>
    </location>
</feature>
<feature type="transmembrane region" description="Helical" evidence="7">
    <location>
        <begin position="57"/>
        <end position="73"/>
    </location>
</feature>
<evidence type="ECO:0000256" key="2">
    <source>
        <dbReference type="ARBA" id="ARBA00022475"/>
    </source>
</evidence>